<dbReference type="AlphaFoldDB" id="A0AA88R2J0"/>
<name>A0AA88R2J0_9ASTE</name>
<dbReference type="SUPFAM" id="SSF48576">
    <property type="entry name" value="Terpenoid synthases"/>
    <property type="match status" value="1"/>
</dbReference>
<dbReference type="InterPro" id="IPR008949">
    <property type="entry name" value="Isoprenoid_synthase_dom_sf"/>
</dbReference>
<dbReference type="InterPro" id="IPR036965">
    <property type="entry name" value="Terpene_synth_N_sf"/>
</dbReference>
<protein>
    <submittedName>
        <fullName evidence="8">Uncharacterized protein</fullName>
    </submittedName>
</protein>
<dbReference type="Pfam" id="PF03936">
    <property type="entry name" value="Terpene_synth_C"/>
    <property type="match status" value="1"/>
</dbReference>
<dbReference type="Gene3D" id="1.50.10.130">
    <property type="entry name" value="Terpene synthase, N-terminal domain"/>
    <property type="match status" value="1"/>
</dbReference>
<evidence type="ECO:0000256" key="3">
    <source>
        <dbReference type="ARBA" id="ARBA00022842"/>
    </source>
</evidence>
<keyword evidence="3" id="KW-0460">Magnesium</keyword>
<keyword evidence="2" id="KW-0479">Metal-binding</keyword>
<comment type="cofactor">
    <cofactor evidence="1">
        <name>Mg(2+)</name>
        <dbReference type="ChEBI" id="CHEBI:18420"/>
    </cofactor>
</comment>
<accession>A0AA88R2J0</accession>
<dbReference type="GO" id="GO:0009507">
    <property type="term" value="C:chloroplast"/>
    <property type="evidence" value="ECO:0007669"/>
    <property type="project" value="TreeGrafter"/>
</dbReference>
<evidence type="ECO:0000256" key="2">
    <source>
        <dbReference type="ARBA" id="ARBA00022723"/>
    </source>
</evidence>
<evidence type="ECO:0000256" key="1">
    <source>
        <dbReference type="ARBA" id="ARBA00001946"/>
    </source>
</evidence>
<dbReference type="SFLD" id="SFLDG01014">
    <property type="entry name" value="Terpene_Cyclase_Like_1_N-term"/>
    <property type="match status" value="1"/>
</dbReference>
<comment type="caution">
    <text evidence="8">The sequence shown here is derived from an EMBL/GenBank/DDBJ whole genome shotgun (WGS) entry which is preliminary data.</text>
</comment>
<dbReference type="Gene3D" id="1.50.10.160">
    <property type="match status" value="2"/>
</dbReference>
<reference evidence="8" key="1">
    <citation type="submission" date="2022-12" db="EMBL/GenBank/DDBJ databases">
        <title>Draft genome assemblies for two species of Escallonia (Escalloniales).</title>
        <authorList>
            <person name="Chanderbali A."/>
            <person name="Dervinis C."/>
            <person name="Anghel I."/>
            <person name="Soltis D."/>
            <person name="Soltis P."/>
            <person name="Zapata F."/>
        </authorList>
    </citation>
    <scope>NUCLEOTIDE SEQUENCE</scope>
    <source>
        <strain evidence="8">UCBG92.1500</strain>
        <tissue evidence="8">Leaf</tissue>
    </source>
</reference>
<dbReference type="InterPro" id="IPR050148">
    <property type="entry name" value="Terpene_synthase-like"/>
</dbReference>
<evidence type="ECO:0000313" key="9">
    <source>
        <dbReference type="Proteomes" id="UP001187471"/>
    </source>
</evidence>
<dbReference type="Gene3D" id="1.10.600.10">
    <property type="entry name" value="Farnesyl Diphosphate Synthase"/>
    <property type="match status" value="1"/>
</dbReference>
<organism evidence="8 9">
    <name type="scientific">Escallonia rubra</name>
    <dbReference type="NCBI Taxonomy" id="112253"/>
    <lineage>
        <taxon>Eukaryota</taxon>
        <taxon>Viridiplantae</taxon>
        <taxon>Streptophyta</taxon>
        <taxon>Embryophyta</taxon>
        <taxon>Tracheophyta</taxon>
        <taxon>Spermatophyta</taxon>
        <taxon>Magnoliopsida</taxon>
        <taxon>eudicotyledons</taxon>
        <taxon>Gunneridae</taxon>
        <taxon>Pentapetalae</taxon>
        <taxon>asterids</taxon>
        <taxon>campanulids</taxon>
        <taxon>Escalloniales</taxon>
        <taxon>Escalloniaceae</taxon>
        <taxon>Escallonia</taxon>
    </lineage>
</organism>
<keyword evidence="9" id="KW-1185">Reference proteome</keyword>
<evidence type="ECO:0000259" key="7">
    <source>
        <dbReference type="Pfam" id="PF03936"/>
    </source>
</evidence>
<dbReference type="InterPro" id="IPR001906">
    <property type="entry name" value="Terpene_synth_N"/>
</dbReference>
<dbReference type="Proteomes" id="UP001187471">
    <property type="component" value="Unassembled WGS sequence"/>
</dbReference>
<dbReference type="InterPro" id="IPR005630">
    <property type="entry name" value="Terpene_synthase_metal-bd"/>
</dbReference>
<dbReference type="Pfam" id="PF01397">
    <property type="entry name" value="Terpene_synth"/>
    <property type="match status" value="1"/>
</dbReference>
<feature type="domain" description="Terpene synthase metal-binding" evidence="7">
    <location>
        <begin position="448"/>
        <end position="686"/>
    </location>
</feature>
<proteinExistence type="predicted"/>
<evidence type="ECO:0000256" key="5">
    <source>
        <dbReference type="SAM" id="Phobius"/>
    </source>
</evidence>
<feature type="transmembrane region" description="Helical" evidence="5">
    <location>
        <begin position="123"/>
        <end position="143"/>
    </location>
</feature>
<dbReference type="GO" id="GO:0009686">
    <property type="term" value="P:gibberellin biosynthetic process"/>
    <property type="evidence" value="ECO:0007669"/>
    <property type="project" value="TreeGrafter"/>
</dbReference>
<keyword evidence="5" id="KW-0812">Transmembrane</keyword>
<feature type="transmembrane region" description="Helical" evidence="5">
    <location>
        <begin position="87"/>
        <end position="111"/>
    </location>
</feature>
<evidence type="ECO:0000256" key="4">
    <source>
        <dbReference type="ARBA" id="ARBA00023239"/>
    </source>
</evidence>
<gene>
    <name evidence="8" type="ORF">RJ640_014228</name>
</gene>
<dbReference type="SUPFAM" id="SSF48239">
    <property type="entry name" value="Terpenoid cyclases/Protein prenyltransferases"/>
    <property type="match status" value="2"/>
</dbReference>
<dbReference type="PANTHER" id="PTHR31739:SF33">
    <property type="entry name" value="CIS-ABIENOL SYNTHASE, CHLOROPLASTIC"/>
    <property type="match status" value="1"/>
</dbReference>
<dbReference type="PANTHER" id="PTHR31739">
    <property type="entry name" value="ENT-COPALYL DIPHOSPHATE SYNTHASE, CHLOROPLASTIC"/>
    <property type="match status" value="1"/>
</dbReference>
<keyword evidence="5" id="KW-1133">Transmembrane helix</keyword>
<keyword evidence="5" id="KW-0472">Membrane</keyword>
<feature type="domain" description="Terpene synthase N-terminal" evidence="6">
    <location>
        <begin position="214"/>
        <end position="406"/>
    </location>
</feature>
<sequence length="757" mass="87118">MFDEVRLSVSSYDTAWVAMVPSRNVSDQPCFPQCLDWILENQHPDGSWCLDPTHPSLVKDSLSSTLACVLALQKWQVGDLLVKKGRFLIVVNSTPLLFLLLKMNFTFIIGTSQTKNNSLERKYCNLIVLLLLGLDFIGSNNWATYDEHQYSPVGFDILYPGMLISASELGLNLPLDTSTINSMLRERDLMVKSIEDQKDHLAYVAEGLGSSYKWREALTYQRRDGSLFNSPSTTAAALTHLRDDGCFEYLSSVLKVYKNAVPTMYPLDLYTRLCMVDRLERLGVHRYFRHEIESVLDETYRCWVQRSEEIFSNTACCAMAFRLLRKNEFEISSDDLAELEEQEKFFKSVSPVFRDTSTVLELYRASQMTVLEKEPNLEKLHGWTSSLLKHQLLNHTIKDQRLHNEILTTVIRCSSIDDKVLRIFSTQDFNNCQAIHQKELLELERWAKDTGLDHLEFARKRLLHFYFSSVTFLYSAELSDARFSWTTNCFLLTILDDFFDVEGSREELVNLIELIEKWDGHLATDILSENVGVLFYSLYNTVNELAAKAFVVQRRCVKEHLVGLWLNTLVCMMKEAEWSRDKLKPTMEEYVSAAIVSIGYEPISLITQYFLGPKLSEDVVSSAEYVTMYKHLGTITRLRNDIETFKREAVQGKMNSVSLYVAQSQGKLTEEEAITKIREIVECSRRELRWMVTQRKNSLVPKACKDLFWSGSNLAYYYYSSSDELTSPSKLVNDANSIVYQKIHLSPREEESNGLTA</sequence>
<dbReference type="GO" id="GO:0000287">
    <property type="term" value="F:magnesium ion binding"/>
    <property type="evidence" value="ECO:0007669"/>
    <property type="project" value="InterPro"/>
</dbReference>
<evidence type="ECO:0000259" key="6">
    <source>
        <dbReference type="Pfam" id="PF01397"/>
    </source>
</evidence>
<evidence type="ECO:0000313" key="8">
    <source>
        <dbReference type="EMBL" id="KAK2977948.1"/>
    </source>
</evidence>
<dbReference type="InterPro" id="IPR008930">
    <property type="entry name" value="Terpenoid_cyclase/PrenylTrfase"/>
</dbReference>
<dbReference type="GO" id="GO:0010333">
    <property type="term" value="F:terpene synthase activity"/>
    <property type="evidence" value="ECO:0007669"/>
    <property type="project" value="InterPro"/>
</dbReference>
<dbReference type="EMBL" id="JAVXUO010001922">
    <property type="protein sequence ID" value="KAK2977948.1"/>
    <property type="molecule type" value="Genomic_DNA"/>
</dbReference>
<dbReference type="FunFam" id="1.10.600.10:FF:000005">
    <property type="entry name" value="Ent-kaur-16-ene synthase, chloroplastic"/>
    <property type="match status" value="1"/>
</dbReference>
<keyword evidence="4" id="KW-0456">Lyase</keyword>